<keyword evidence="4" id="KW-1185">Reference proteome</keyword>
<sequence>MSGPTGDSPTADGDEIFADGPLIRGTEPLLALAGGREVLTDSELLTRVDQLLTAAVEVLGVDTVGLMLLDDRDRLHRVGATDEIADLLERAQAESGEGPGVESQRTGAAVAVADLSTSDRYPLLQSRVQGSGIRAVLSSPVRVDQQTIGNLNAVLLRAHTWTEPQLRANQAYADVIGLALKTVAQARATAGRVNRLQRQLGGSSRSGAAGEQDLERPGDDVEAAE</sequence>
<dbReference type="Gene3D" id="3.30.450.40">
    <property type="match status" value="1"/>
</dbReference>
<evidence type="ECO:0000256" key="1">
    <source>
        <dbReference type="SAM" id="MobiDB-lite"/>
    </source>
</evidence>
<dbReference type="SMART" id="SM00065">
    <property type="entry name" value="GAF"/>
    <property type="match status" value="1"/>
</dbReference>
<evidence type="ECO:0000313" key="3">
    <source>
        <dbReference type="EMBL" id="GGL80129.1"/>
    </source>
</evidence>
<evidence type="ECO:0000313" key="4">
    <source>
        <dbReference type="Proteomes" id="UP000613840"/>
    </source>
</evidence>
<dbReference type="EMBL" id="BMMZ01000015">
    <property type="protein sequence ID" value="GGL80129.1"/>
    <property type="molecule type" value="Genomic_DNA"/>
</dbReference>
<dbReference type="SUPFAM" id="SSF55781">
    <property type="entry name" value="GAF domain-like"/>
    <property type="match status" value="1"/>
</dbReference>
<dbReference type="RefSeq" id="WP_188897704.1">
    <property type="nucleotide sequence ID" value="NZ_BMMZ01000015.1"/>
</dbReference>
<dbReference type="InterPro" id="IPR003018">
    <property type="entry name" value="GAF"/>
</dbReference>
<dbReference type="InterPro" id="IPR029016">
    <property type="entry name" value="GAF-like_dom_sf"/>
</dbReference>
<dbReference type="Proteomes" id="UP000613840">
    <property type="component" value="Unassembled WGS sequence"/>
</dbReference>
<dbReference type="AlphaFoldDB" id="A0A917SGF5"/>
<feature type="region of interest" description="Disordered" evidence="1">
    <location>
        <begin position="197"/>
        <end position="225"/>
    </location>
</feature>
<feature type="compositionally biased region" description="Polar residues" evidence="1">
    <location>
        <begin position="197"/>
        <end position="206"/>
    </location>
</feature>
<gene>
    <name evidence="3" type="ORF">GCM10011575_42980</name>
</gene>
<proteinExistence type="predicted"/>
<protein>
    <recommendedName>
        <fullName evidence="2">GAF domain-containing protein</fullName>
    </recommendedName>
</protein>
<feature type="domain" description="GAF" evidence="2">
    <location>
        <begin position="43"/>
        <end position="190"/>
    </location>
</feature>
<comment type="caution">
    <text evidence="3">The sequence shown here is derived from an EMBL/GenBank/DDBJ whole genome shotgun (WGS) entry which is preliminary data.</text>
</comment>
<name>A0A917SGF5_9ACTN</name>
<reference evidence="3" key="1">
    <citation type="journal article" date="2014" name="Int. J. Syst. Evol. Microbiol.">
        <title>Complete genome sequence of Corynebacterium casei LMG S-19264T (=DSM 44701T), isolated from a smear-ripened cheese.</title>
        <authorList>
            <consortium name="US DOE Joint Genome Institute (JGI-PGF)"/>
            <person name="Walter F."/>
            <person name="Albersmeier A."/>
            <person name="Kalinowski J."/>
            <person name="Ruckert C."/>
        </authorList>
    </citation>
    <scope>NUCLEOTIDE SEQUENCE</scope>
    <source>
        <strain evidence="3">CGMCC 4.7306</strain>
    </source>
</reference>
<dbReference type="Pfam" id="PF01590">
    <property type="entry name" value="GAF"/>
    <property type="match status" value="1"/>
</dbReference>
<evidence type="ECO:0000259" key="2">
    <source>
        <dbReference type="SMART" id="SM00065"/>
    </source>
</evidence>
<organism evidence="3 4">
    <name type="scientific">Microlunatus endophyticus</name>
    <dbReference type="NCBI Taxonomy" id="1716077"/>
    <lineage>
        <taxon>Bacteria</taxon>
        <taxon>Bacillati</taxon>
        <taxon>Actinomycetota</taxon>
        <taxon>Actinomycetes</taxon>
        <taxon>Propionibacteriales</taxon>
        <taxon>Propionibacteriaceae</taxon>
        <taxon>Microlunatus</taxon>
    </lineage>
</organism>
<accession>A0A917SGF5</accession>
<reference evidence="3" key="2">
    <citation type="submission" date="2020-09" db="EMBL/GenBank/DDBJ databases">
        <authorList>
            <person name="Sun Q."/>
            <person name="Zhou Y."/>
        </authorList>
    </citation>
    <scope>NUCLEOTIDE SEQUENCE</scope>
    <source>
        <strain evidence="3">CGMCC 4.7306</strain>
    </source>
</reference>